<dbReference type="Proteomes" id="UP000887579">
    <property type="component" value="Unplaced"/>
</dbReference>
<accession>A0AC34FPW8</accession>
<dbReference type="WBParaSite" id="ES5_v2.g18834.t1">
    <property type="protein sequence ID" value="ES5_v2.g18834.t1"/>
    <property type="gene ID" value="ES5_v2.g18834"/>
</dbReference>
<evidence type="ECO:0000313" key="2">
    <source>
        <dbReference type="WBParaSite" id="ES5_v2.g18834.t1"/>
    </source>
</evidence>
<reference evidence="2" key="1">
    <citation type="submission" date="2022-11" db="UniProtKB">
        <authorList>
            <consortium name="WormBaseParasite"/>
        </authorList>
    </citation>
    <scope>IDENTIFICATION</scope>
</reference>
<evidence type="ECO:0000313" key="1">
    <source>
        <dbReference type="Proteomes" id="UP000887579"/>
    </source>
</evidence>
<proteinExistence type="predicted"/>
<organism evidence="1 2">
    <name type="scientific">Panagrolaimus sp. ES5</name>
    <dbReference type="NCBI Taxonomy" id="591445"/>
    <lineage>
        <taxon>Eukaryota</taxon>
        <taxon>Metazoa</taxon>
        <taxon>Ecdysozoa</taxon>
        <taxon>Nematoda</taxon>
        <taxon>Chromadorea</taxon>
        <taxon>Rhabditida</taxon>
        <taxon>Tylenchina</taxon>
        <taxon>Panagrolaimomorpha</taxon>
        <taxon>Panagrolaimoidea</taxon>
        <taxon>Panagrolaimidae</taxon>
        <taxon>Panagrolaimus</taxon>
    </lineage>
</organism>
<sequence>MFLPKTIAHLFLLFITVINGQQQKCGQTPILPNLNSKIVGGTIATPFSWPFQAIFCYFDSGQCQYGCGGTIIGEKWAMTAGHCVYGNVNNPGSFGVKTGAFDISLNNEPGVAVYRIKKIHLNPNYTPYPLPHYDVALLEVSR</sequence>
<name>A0AC34FPW8_9BILA</name>
<protein>
    <submittedName>
        <fullName evidence="2">Peptidase S1 domain-containing protein</fullName>
    </submittedName>
</protein>